<organism evidence="7 8">
    <name type="scientific">Stephanodiscus triporus</name>
    <dbReference type="NCBI Taxonomy" id="2934178"/>
    <lineage>
        <taxon>Eukaryota</taxon>
        <taxon>Sar</taxon>
        <taxon>Stramenopiles</taxon>
        <taxon>Ochrophyta</taxon>
        <taxon>Bacillariophyta</taxon>
        <taxon>Coscinodiscophyceae</taxon>
        <taxon>Thalassiosirophycidae</taxon>
        <taxon>Stephanodiscales</taxon>
        <taxon>Stephanodiscaceae</taxon>
        <taxon>Stephanodiscus</taxon>
    </lineage>
</organism>
<dbReference type="EC" id="1.8.4.12" evidence="2"/>
<dbReference type="GO" id="GO:0033743">
    <property type="term" value="F:peptide-methionine (R)-S-oxide reductase activity"/>
    <property type="evidence" value="ECO:0007669"/>
    <property type="project" value="UniProtKB-EC"/>
</dbReference>
<evidence type="ECO:0000256" key="3">
    <source>
        <dbReference type="ARBA" id="ARBA00023002"/>
    </source>
</evidence>
<evidence type="ECO:0000259" key="6">
    <source>
        <dbReference type="PROSITE" id="PS51790"/>
    </source>
</evidence>
<evidence type="ECO:0000256" key="5">
    <source>
        <dbReference type="SAM" id="SignalP"/>
    </source>
</evidence>
<comment type="caution">
    <text evidence="7">The sequence shown here is derived from an EMBL/GenBank/DDBJ whole genome shotgun (WGS) entry which is preliminary data.</text>
</comment>
<keyword evidence="5" id="KW-0732">Signal</keyword>
<comment type="similarity">
    <text evidence="1">Belongs to the MsrB Met sulfoxide reductase family.</text>
</comment>
<feature type="chain" id="PRO_5044781741" description="peptide-methionine (R)-S-oxide reductase" evidence="5">
    <location>
        <begin position="19"/>
        <end position="239"/>
    </location>
</feature>
<protein>
    <recommendedName>
        <fullName evidence="2">peptide-methionine (R)-S-oxide reductase</fullName>
        <ecNumber evidence="2">1.8.4.12</ecNumber>
    </recommendedName>
</protein>
<dbReference type="Proteomes" id="UP001530315">
    <property type="component" value="Unassembled WGS sequence"/>
</dbReference>
<accession>A0ABD3MNA0</accession>
<evidence type="ECO:0000256" key="2">
    <source>
        <dbReference type="ARBA" id="ARBA00012499"/>
    </source>
</evidence>
<feature type="signal peptide" evidence="5">
    <location>
        <begin position="1"/>
        <end position="18"/>
    </location>
</feature>
<dbReference type="EMBL" id="JALLAZ020001758">
    <property type="protein sequence ID" value="KAL3765132.1"/>
    <property type="molecule type" value="Genomic_DNA"/>
</dbReference>
<dbReference type="Pfam" id="PF01641">
    <property type="entry name" value="SelR"/>
    <property type="match status" value="1"/>
</dbReference>
<evidence type="ECO:0000313" key="7">
    <source>
        <dbReference type="EMBL" id="KAL3765132.1"/>
    </source>
</evidence>
<evidence type="ECO:0000256" key="1">
    <source>
        <dbReference type="ARBA" id="ARBA00007174"/>
    </source>
</evidence>
<proteinExistence type="inferred from homology"/>
<reference evidence="7 8" key="1">
    <citation type="submission" date="2024-10" db="EMBL/GenBank/DDBJ databases">
        <title>Updated reference genomes for cyclostephanoid diatoms.</title>
        <authorList>
            <person name="Roberts W.R."/>
            <person name="Alverson A.J."/>
        </authorList>
    </citation>
    <scope>NUCLEOTIDE SEQUENCE [LARGE SCALE GENOMIC DNA]</scope>
    <source>
        <strain evidence="7 8">AJA276-08</strain>
    </source>
</reference>
<evidence type="ECO:0000256" key="4">
    <source>
        <dbReference type="ARBA" id="ARBA00048488"/>
    </source>
</evidence>
<dbReference type="Gene3D" id="2.170.150.20">
    <property type="entry name" value="Peptide methionine sulfoxide reductase"/>
    <property type="match status" value="1"/>
</dbReference>
<dbReference type="InterPro" id="IPR011057">
    <property type="entry name" value="Mss4-like_sf"/>
</dbReference>
<gene>
    <name evidence="7" type="ORF">ACHAW5_000801</name>
</gene>
<name>A0ABD3MNA0_9STRA</name>
<evidence type="ECO:0000313" key="8">
    <source>
        <dbReference type="Proteomes" id="UP001530315"/>
    </source>
</evidence>
<dbReference type="PANTHER" id="PTHR10173">
    <property type="entry name" value="METHIONINE SULFOXIDE REDUCTASE"/>
    <property type="match status" value="1"/>
</dbReference>
<sequence>MIQVLFIRIWITSSVILSSRVTIQASGASSSRLGTASLHRRRFPAAFCSPSSTARGRAIVRDHHPLQAAAAAEDEDDDDSGVVEEKMTRTWNPLSLAVLRLKFTEPAWTSHLNYKNVDGTYKCASCRSSLFSSSGKYDSGSGWPSFWRTIESNRVILEREWDGRIECRCAKCGGHLGHVFPDGPTRGSLDARALETVPETDPKIGYKVQGNNVDEESECSRMPRFCINGIAMRFEEEKR</sequence>
<feature type="domain" description="MsrB" evidence="6">
    <location>
        <begin position="84"/>
        <end position="203"/>
    </location>
</feature>
<comment type="catalytic activity">
    <reaction evidence="4">
        <text>L-methionyl-[protein] + [thioredoxin]-disulfide + H2O = L-methionyl-(R)-S-oxide-[protein] + [thioredoxin]-dithiol</text>
        <dbReference type="Rhea" id="RHEA:24164"/>
        <dbReference type="Rhea" id="RHEA-COMP:10698"/>
        <dbReference type="Rhea" id="RHEA-COMP:10700"/>
        <dbReference type="Rhea" id="RHEA-COMP:12313"/>
        <dbReference type="Rhea" id="RHEA-COMP:12314"/>
        <dbReference type="ChEBI" id="CHEBI:15377"/>
        <dbReference type="ChEBI" id="CHEBI:16044"/>
        <dbReference type="ChEBI" id="CHEBI:29950"/>
        <dbReference type="ChEBI" id="CHEBI:45764"/>
        <dbReference type="ChEBI" id="CHEBI:50058"/>
        <dbReference type="EC" id="1.8.4.12"/>
    </reaction>
</comment>
<dbReference type="AlphaFoldDB" id="A0ABD3MNA0"/>
<keyword evidence="8" id="KW-1185">Reference proteome</keyword>
<dbReference type="SUPFAM" id="SSF51316">
    <property type="entry name" value="Mss4-like"/>
    <property type="match status" value="1"/>
</dbReference>
<dbReference type="PROSITE" id="PS51790">
    <property type="entry name" value="MSRB"/>
    <property type="match status" value="1"/>
</dbReference>
<dbReference type="InterPro" id="IPR002579">
    <property type="entry name" value="Met_Sox_Rdtase_MsrB_dom"/>
</dbReference>
<dbReference type="PANTHER" id="PTHR10173:SF52">
    <property type="entry name" value="METHIONINE-R-SULFOXIDE REDUCTASE B1"/>
    <property type="match status" value="1"/>
</dbReference>
<keyword evidence="3" id="KW-0560">Oxidoreductase</keyword>
<dbReference type="InterPro" id="IPR028427">
    <property type="entry name" value="Met_Sox_Rdtase_MsrB"/>
</dbReference>